<dbReference type="AlphaFoldDB" id="A0AAC9TRX1"/>
<dbReference type="Gene3D" id="3.80.10.10">
    <property type="entry name" value="Ribonuclease Inhibitor"/>
    <property type="match status" value="1"/>
</dbReference>
<name>A0AAC9TRX1_9SPIR</name>
<dbReference type="RefSeq" id="WP_008728706.1">
    <property type="nucleotide sequence ID" value="NZ_CP019914.1"/>
</dbReference>
<evidence type="ECO:0000313" key="1">
    <source>
        <dbReference type="EMBL" id="ASJ22175.1"/>
    </source>
</evidence>
<dbReference type="InterPro" id="IPR026906">
    <property type="entry name" value="LRR_5"/>
</dbReference>
<reference evidence="1 2" key="1">
    <citation type="submission" date="2017-02" db="EMBL/GenBank/DDBJ databases">
        <title>Complete genome sequence of Brachyspira hampsonii genomovar I strain NSH-16 (ATCC BAA-2463).</title>
        <authorList>
            <person name="Mirajkar N.S."/>
            <person name="Gebhart C.J."/>
        </authorList>
    </citation>
    <scope>NUCLEOTIDE SEQUENCE [LARGE SCALE GENOMIC DNA]</scope>
    <source>
        <strain evidence="1 2">NSH-16</strain>
    </source>
</reference>
<dbReference type="EMBL" id="CP019914">
    <property type="protein sequence ID" value="ASJ22175.1"/>
    <property type="molecule type" value="Genomic_DNA"/>
</dbReference>
<evidence type="ECO:0000313" key="2">
    <source>
        <dbReference type="Proteomes" id="UP000264880"/>
    </source>
</evidence>
<protein>
    <recommendedName>
        <fullName evidence="3">Leucine-rich repeat domain-containing protein</fullName>
    </recommendedName>
</protein>
<evidence type="ECO:0008006" key="3">
    <source>
        <dbReference type="Google" id="ProtNLM"/>
    </source>
</evidence>
<sequence length="250" mass="28664">MKKLFVFLVLMIFILYSCNSEFLKPEDEVTNFDYTKYYINLDYIPGGGSQFSCEDILYSIGKSSTKDMLCIRGIVNPDSLTSIANCLENNKLLVYLDLRYASYNRSDGSKIWGNFFQSKTNLKAIYFPYDIGEIYYNVFQDCSNLEILIIPASLVTMRPNMFANCTKLTTVLYYGTKIIFKGGDTPGESWTGISLEQMTLYLANINRNEVSESDMNPNPTSGYGSWPKWAGYKWKEVKFKGEFDEKAIVR</sequence>
<organism evidence="1 2">
    <name type="scientific">Brachyspira hampsonii</name>
    <dbReference type="NCBI Taxonomy" id="1287055"/>
    <lineage>
        <taxon>Bacteria</taxon>
        <taxon>Pseudomonadati</taxon>
        <taxon>Spirochaetota</taxon>
        <taxon>Spirochaetia</taxon>
        <taxon>Brachyspirales</taxon>
        <taxon>Brachyspiraceae</taxon>
        <taxon>Brachyspira</taxon>
    </lineage>
</organism>
<keyword evidence="2" id="KW-1185">Reference proteome</keyword>
<dbReference type="SUPFAM" id="SSF52058">
    <property type="entry name" value="L domain-like"/>
    <property type="match status" value="1"/>
</dbReference>
<dbReference type="Proteomes" id="UP000264880">
    <property type="component" value="Chromosome"/>
</dbReference>
<gene>
    <name evidence="1" type="ORF">BHAMNSH16_11225</name>
</gene>
<accession>A0AAC9TRX1</accession>
<dbReference type="PROSITE" id="PS51257">
    <property type="entry name" value="PROKAR_LIPOPROTEIN"/>
    <property type="match status" value="1"/>
</dbReference>
<proteinExistence type="predicted"/>
<dbReference type="InterPro" id="IPR032675">
    <property type="entry name" value="LRR_dom_sf"/>
</dbReference>
<dbReference type="Pfam" id="PF13306">
    <property type="entry name" value="LRR_5"/>
    <property type="match status" value="1"/>
</dbReference>
<dbReference type="KEGG" id="bhp:BHAMNSH16_11225"/>